<reference evidence="2 3" key="1">
    <citation type="journal article" date="2018" name="Nat. Ecol. Evol.">
        <title>Genomic signatures of mitonuclear coevolution across populations of Tigriopus californicus.</title>
        <authorList>
            <person name="Barreto F.S."/>
            <person name="Watson E.T."/>
            <person name="Lima T.G."/>
            <person name="Willett C.S."/>
            <person name="Edmands S."/>
            <person name="Li W."/>
            <person name="Burton R.S."/>
        </authorList>
    </citation>
    <scope>NUCLEOTIDE SEQUENCE [LARGE SCALE GENOMIC DNA]</scope>
    <source>
        <strain evidence="2 3">San Diego</strain>
    </source>
</reference>
<keyword evidence="3" id="KW-1185">Reference proteome</keyword>
<dbReference type="EMBL" id="VCGU01000005">
    <property type="protein sequence ID" value="TRY75212.1"/>
    <property type="molecule type" value="Genomic_DNA"/>
</dbReference>
<organism evidence="2 3">
    <name type="scientific">Tigriopus californicus</name>
    <name type="common">Marine copepod</name>
    <dbReference type="NCBI Taxonomy" id="6832"/>
    <lineage>
        <taxon>Eukaryota</taxon>
        <taxon>Metazoa</taxon>
        <taxon>Ecdysozoa</taxon>
        <taxon>Arthropoda</taxon>
        <taxon>Crustacea</taxon>
        <taxon>Multicrustacea</taxon>
        <taxon>Hexanauplia</taxon>
        <taxon>Copepoda</taxon>
        <taxon>Harpacticoida</taxon>
        <taxon>Harpacticidae</taxon>
        <taxon>Tigriopus</taxon>
    </lineage>
</organism>
<keyword evidence="1" id="KW-0812">Transmembrane</keyword>
<name>A0A553PC01_TIGCA</name>
<feature type="transmembrane region" description="Helical" evidence="1">
    <location>
        <begin position="367"/>
        <end position="393"/>
    </location>
</feature>
<comment type="caution">
    <text evidence="2">The sequence shown here is derived from an EMBL/GenBank/DDBJ whole genome shotgun (WGS) entry which is preliminary data.</text>
</comment>
<evidence type="ECO:0000313" key="3">
    <source>
        <dbReference type="Proteomes" id="UP000318571"/>
    </source>
</evidence>
<evidence type="ECO:0008006" key="4">
    <source>
        <dbReference type="Google" id="ProtNLM"/>
    </source>
</evidence>
<protein>
    <recommendedName>
        <fullName evidence="4">ZP domain-containing protein</fullName>
    </recommendedName>
</protein>
<proteinExistence type="predicted"/>
<keyword evidence="1" id="KW-1133">Transmembrane helix</keyword>
<accession>A0A553PC01</accession>
<gene>
    <name evidence="2" type="ORF">TCAL_15663</name>
</gene>
<dbReference type="PANTHER" id="PTHR46560">
    <property type="entry name" value="CYPHER, ISOFORM B"/>
    <property type="match status" value="1"/>
</dbReference>
<evidence type="ECO:0000256" key="1">
    <source>
        <dbReference type="SAM" id="Phobius"/>
    </source>
</evidence>
<dbReference type="Proteomes" id="UP000318571">
    <property type="component" value="Chromosome 2"/>
</dbReference>
<keyword evidence="1" id="KW-0472">Membrane</keyword>
<dbReference type="PANTHER" id="PTHR46560:SF9">
    <property type="entry name" value="ZP DOMAIN-CONTAINING PROTEIN"/>
    <property type="match status" value="1"/>
</dbReference>
<dbReference type="AlphaFoldDB" id="A0A553PC01"/>
<evidence type="ECO:0000313" key="2">
    <source>
        <dbReference type="EMBL" id="TRY75212.1"/>
    </source>
</evidence>
<dbReference type="STRING" id="6832.A0A553PC01"/>
<sequence length="420" mass="46099">MTKAVSTCWMGTKYNGMSLTSSYLLLSWVWALGWFVGTLGAEVAIDTTAGSIFSPIVTATCKAGQMTIKVETLSNFVGVVQSRDIKIPRCFGYGENSKVTFLRVNMLAEKEDQNYCGVFMHKESDEYSIAIAIRVHKTLQTAKDKFYMITCGKAGFQNTRNETSVVNLELMDSVHDKAVDQVTYGRPYRIRAHFSRPDGKFACRSSDASFSDSNNTVQLVDERGCPDSSLMSDFKYSKLQGLAEARLYSDVQISSKQPGPFPMRCLGCKVRGVGVLGDAPLCMSVLPNLNVCPVTFSGPCNAIDCEESIPEARSLAEPQADALVLDSEDGALMASYSVFVLEPGQETAAPFCSSDLKAQSCDLTEGWLFWLCLVFGVLFFVLLIFVLFMLSAVTCSVSAKKWNEGIPCMELETNARSIYS</sequence>